<organism evidence="2 3">
    <name type="scientific">Solidesulfovibrio fructosivorans JJ]</name>
    <dbReference type="NCBI Taxonomy" id="596151"/>
    <lineage>
        <taxon>Bacteria</taxon>
        <taxon>Pseudomonadati</taxon>
        <taxon>Thermodesulfobacteriota</taxon>
        <taxon>Desulfovibrionia</taxon>
        <taxon>Desulfovibrionales</taxon>
        <taxon>Desulfovibrionaceae</taxon>
        <taxon>Solidesulfovibrio</taxon>
    </lineage>
</organism>
<keyword evidence="1" id="KW-1133">Transmembrane helix</keyword>
<protein>
    <submittedName>
        <fullName evidence="2">Uncharacterized protein</fullName>
    </submittedName>
</protein>
<proteinExistence type="predicted"/>
<dbReference type="AlphaFoldDB" id="E1K263"/>
<dbReference type="eggNOG" id="ENOG5032961">
    <property type="taxonomic scope" value="Bacteria"/>
</dbReference>
<evidence type="ECO:0000256" key="1">
    <source>
        <dbReference type="SAM" id="Phobius"/>
    </source>
</evidence>
<feature type="transmembrane region" description="Helical" evidence="1">
    <location>
        <begin position="38"/>
        <end position="61"/>
    </location>
</feature>
<dbReference type="RefSeq" id="WP_005996880.1">
    <property type="nucleotide sequence ID" value="NZ_AECZ01000050.1"/>
</dbReference>
<dbReference type="EMBL" id="AECZ01000050">
    <property type="protein sequence ID" value="EFL49316.1"/>
    <property type="molecule type" value="Genomic_DNA"/>
</dbReference>
<comment type="caution">
    <text evidence="2">The sequence shown here is derived from an EMBL/GenBank/DDBJ whole genome shotgun (WGS) entry which is preliminary data.</text>
</comment>
<evidence type="ECO:0000313" key="2">
    <source>
        <dbReference type="EMBL" id="EFL49316.1"/>
    </source>
</evidence>
<dbReference type="Proteomes" id="UP000006250">
    <property type="component" value="Unassembled WGS sequence"/>
</dbReference>
<feature type="transmembrane region" description="Helical" evidence="1">
    <location>
        <begin position="12"/>
        <end position="31"/>
    </location>
</feature>
<sequence precursor="true">MIDVSLEKVAMALGLGIVLAMVMGFVLARLAEGRGGRGLFTACFLVVLCVYALGFAARYVLIEILP</sequence>
<name>E1K263_SOLFR</name>
<reference evidence="2 3" key="1">
    <citation type="submission" date="2010-08" db="EMBL/GenBank/DDBJ databases">
        <title>The draft genome of Desulfovibrio fructosovorans JJ.</title>
        <authorList>
            <consortium name="US DOE Joint Genome Institute (JGI-PGF)"/>
            <person name="Lucas S."/>
            <person name="Copeland A."/>
            <person name="Lapidus A."/>
            <person name="Cheng J.-F."/>
            <person name="Bruce D."/>
            <person name="Goodwin L."/>
            <person name="Pitluck S."/>
            <person name="Land M.L."/>
            <person name="Hauser L."/>
            <person name="Chang Y.-J."/>
            <person name="Jeffries C."/>
            <person name="Wall J.D."/>
            <person name="Stahl D.A."/>
            <person name="Arkin A.P."/>
            <person name="Dehal P."/>
            <person name="Stolyar S.M."/>
            <person name="Hazen T.C."/>
            <person name="Woyke T.J."/>
        </authorList>
    </citation>
    <scope>NUCLEOTIDE SEQUENCE [LARGE SCALE GENOMIC DNA]</scope>
    <source>
        <strain evidence="2 3">JJ</strain>
    </source>
</reference>
<gene>
    <name evidence="2" type="ORF">DesfrDRAFT_3963</name>
</gene>
<keyword evidence="3" id="KW-1185">Reference proteome</keyword>
<keyword evidence="1" id="KW-0472">Membrane</keyword>
<keyword evidence="1" id="KW-0812">Transmembrane</keyword>
<evidence type="ECO:0000313" key="3">
    <source>
        <dbReference type="Proteomes" id="UP000006250"/>
    </source>
</evidence>
<accession>E1K263</accession>